<dbReference type="Proteomes" id="UP000739180">
    <property type="component" value="Unassembled WGS sequence"/>
</dbReference>
<sequence length="311" mass="34660">MTFDARYADQVRLLLRVLPLVAEEKDFALKGGTAINLFVRDMPRLSVDIDLAYLPDHGRDDALRRSREALTRIQGRIKTQLPGVSCLQHNRGDDDLKLIVRQGRVQVKVEVNPVVRGSLHVPEERDVSEAVEDQFGFASASVLALPDLYGGKLCAALDRQHPRDLFDVHLLLENEGIDRSLFEGFLVYLMSHPRPMAELLAPRWKALAQVHADEFAGMSREAVSAVTLQAVGDALLKALAAHLTDADIEFLLSFKRGEPDWQRCPVPKAESLPAVQWKLRNINAMTPEKRAAAVARLEEVLRLLSASTVEP</sequence>
<dbReference type="InterPro" id="IPR014942">
    <property type="entry name" value="AbiEii"/>
</dbReference>
<protein>
    <submittedName>
        <fullName evidence="1">Nucleotidyl transferase AbiEii/AbiGii toxin family protein</fullName>
    </submittedName>
</protein>
<comment type="caution">
    <text evidence="1">The sequence shown here is derived from an EMBL/GenBank/DDBJ whole genome shotgun (WGS) entry which is preliminary data.</text>
</comment>
<evidence type="ECO:0000313" key="1">
    <source>
        <dbReference type="EMBL" id="TMW12388.1"/>
    </source>
</evidence>
<evidence type="ECO:0000313" key="2">
    <source>
        <dbReference type="Proteomes" id="UP000739180"/>
    </source>
</evidence>
<reference evidence="1 2" key="1">
    <citation type="submission" date="2019-05" db="EMBL/GenBank/DDBJ databases">
        <title>Genome of Alcanivorax gelatiniphagus, an oil degrading marine bacteria.</title>
        <authorList>
            <person name="Kwon K.K."/>
        </authorList>
    </citation>
    <scope>NUCLEOTIDE SEQUENCE [LARGE SCALE GENOMIC DNA]</scope>
    <source>
        <strain evidence="1 2">MEBiC 08158</strain>
    </source>
</reference>
<dbReference type="RefSeq" id="WP_138772644.1">
    <property type="nucleotide sequence ID" value="NZ_JBHSSX010000017.1"/>
</dbReference>
<keyword evidence="2" id="KW-1185">Reference proteome</keyword>
<keyword evidence="1" id="KW-0808">Transferase</keyword>
<organism evidence="1 2">
    <name type="scientific">Alloalcanivorax gelatiniphagus</name>
    <dbReference type="NCBI Taxonomy" id="1194167"/>
    <lineage>
        <taxon>Bacteria</taxon>
        <taxon>Pseudomonadati</taxon>
        <taxon>Pseudomonadota</taxon>
        <taxon>Gammaproteobacteria</taxon>
        <taxon>Oceanospirillales</taxon>
        <taxon>Alcanivoracaceae</taxon>
        <taxon>Alloalcanivorax</taxon>
    </lineage>
</organism>
<name>A0ABY2XK59_9GAMM</name>
<accession>A0ABY2XK59</accession>
<dbReference type="Pfam" id="PF08843">
    <property type="entry name" value="AbiEii"/>
    <property type="match status" value="1"/>
</dbReference>
<dbReference type="EMBL" id="VCQT01000034">
    <property type="protein sequence ID" value="TMW12388.1"/>
    <property type="molecule type" value="Genomic_DNA"/>
</dbReference>
<gene>
    <name evidence="1" type="ORF">FGS76_10750</name>
</gene>
<dbReference type="GO" id="GO:0016740">
    <property type="term" value="F:transferase activity"/>
    <property type="evidence" value="ECO:0007669"/>
    <property type="project" value="UniProtKB-KW"/>
</dbReference>
<proteinExistence type="predicted"/>
<dbReference type="Gene3D" id="3.10.450.620">
    <property type="entry name" value="JHP933, nucleotidyltransferase-like core domain"/>
    <property type="match status" value="1"/>
</dbReference>